<keyword evidence="3" id="KW-0560">Oxidoreductase</keyword>
<dbReference type="SUPFAM" id="SSF51412">
    <property type="entry name" value="Inosine monophosphate dehydrogenase (IMPDH)"/>
    <property type="match status" value="1"/>
</dbReference>
<keyword evidence="1" id="KW-0285">Flavoprotein</keyword>
<evidence type="ECO:0000256" key="1">
    <source>
        <dbReference type="ARBA" id="ARBA00022630"/>
    </source>
</evidence>
<evidence type="ECO:0000256" key="3">
    <source>
        <dbReference type="ARBA" id="ARBA00023002"/>
    </source>
</evidence>
<gene>
    <name evidence="4" type="ORF">E0L32_012090</name>
</gene>
<organism evidence="4 5">
    <name type="scientific">Thyridium curvatum</name>
    <dbReference type="NCBI Taxonomy" id="1093900"/>
    <lineage>
        <taxon>Eukaryota</taxon>
        <taxon>Fungi</taxon>
        <taxon>Dikarya</taxon>
        <taxon>Ascomycota</taxon>
        <taxon>Pezizomycotina</taxon>
        <taxon>Sordariomycetes</taxon>
        <taxon>Sordariomycetidae</taxon>
        <taxon>Thyridiales</taxon>
        <taxon>Thyridiaceae</taxon>
        <taxon>Thyridium</taxon>
    </lineage>
</organism>
<protein>
    <submittedName>
        <fullName evidence="4">Uncharacterized protein</fullName>
    </submittedName>
</protein>
<evidence type="ECO:0000256" key="2">
    <source>
        <dbReference type="ARBA" id="ARBA00022643"/>
    </source>
</evidence>
<keyword evidence="5" id="KW-1185">Reference proteome</keyword>
<comment type="caution">
    <text evidence="4">The sequence shown here is derived from an EMBL/GenBank/DDBJ whole genome shotgun (WGS) entry which is preliminary data.</text>
</comment>
<accession>A0A507BLN9</accession>
<dbReference type="GeneID" id="41979537"/>
<reference evidence="4 5" key="1">
    <citation type="submission" date="2019-06" db="EMBL/GenBank/DDBJ databases">
        <title>Draft genome sequence of the filamentous fungus Phialemoniopsis curvata isolated from diesel fuel.</title>
        <authorList>
            <person name="Varaljay V.A."/>
            <person name="Lyon W.J."/>
            <person name="Crouch A.L."/>
            <person name="Drake C.E."/>
            <person name="Hollomon J.M."/>
            <person name="Nadeau L.J."/>
            <person name="Nunn H.S."/>
            <person name="Stevenson B.S."/>
            <person name="Bojanowski C.L."/>
            <person name="Crookes-Goodson W.J."/>
        </authorList>
    </citation>
    <scope>NUCLEOTIDE SEQUENCE [LARGE SCALE GENOMIC DNA]</scope>
    <source>
        <strain evidence="4 5">D216</strain>
    </source>
</reference>
<dbReference type="InterPro" id="IPR013785">
    <property type="entry name" value="Aldolase_TIM"/>
</dbReference>
<evidence type="ECO:0000313" key="5">
    <source>
        <dbReference type="Proteomes" id="UP000319257"/>
    </source>
</evidence>
<proteinExistence type="predicted"/>
<dbReference type="RefSeq" id="XP_030999321.1">
    <property type="nucleotide sequence ID" value="XM_031134893.1"/>
</dbReference>
<dbReference type="InParanoid" id="A0A507BLN9"/>
<dbReference type="STRING" id="1093900.A0A507BLN9"/>
<sequence>MSSTTSDGMFSWLPGVQKPLIVSAPMLGASNGTLAAEVSKAGGLGIVPLGMDFTPGGAGLKTMASELATARRVLGPSAPLGAGFLTFHGSVGRFAESAIPMLREHNVTVAWLFAPDRDAENAGAAPHAEIIAALHGAGIKAMVQVGSVAAAREAAREGADVIVAQGTDAGGHQFACGAGVVSLVPEVRDMLDEEFAGRGIGLVAAGGIADERGVAAALVLGKRAANQRALRSAVACADVKWIGADAAVMGTRFLASEESTAGGHYRKAILEGKDGGQLTVKSTFHDDIRQTVVWPQLYDGRAIINKSYEEHVSGVTFEENRKKYQEAVSSGDGTRLVTWSGTALGLVKEVLPAGEIVRKVREGARQRIQKVQSGL</sequence>
<dbReference type="OrthoDB" id="2349068at2759"/>
<dbReference type="PANTHER" id="PTHR32332:SF34">
    <property type="entry name" value="2-NITROPROPANE DIOXYGENASE FAMILY, PUTATIVE-RELATED"/>
    <property type="match status" value="1"/>
</dbReference>
<dbReference type="AlphaFoldDB" id="A0A507BLN9"/>
<dbReference type="GO" id="GO:0018580">
    <property type="term" value="F:nitronate monooxygenase activity"/>
    <property type="evidence" value="ECO:0007669"/>
    <property type="project" value="InterPro"/>
</dbReference>
<dbReference type="Proteomes" id="UP000319257">
    <property type="component" value="Unassembled WGS sequence"/>
</dbReference>
<name>A0A507BLN9_9PEZI</name>
<dbReference type="Pfam" id="PF03060">
    <property type="entry name" value="NMO"/>
    <property type="match status" value="1"/>
</dbReference>
<evidence type="ECO:0000313" key="4">
    <source>
        <dbReference type="EMBL" id="TPX17610.1"/>
    </source>
</evidence>
<keyword evidence="2" id="KW-0288">FMN</keyword>
<dbReference type="EMBL" id="SKBQ01000135">
    <property type="protein sequence ID" value="TPX17610.1"/>
    <property type="molecule type" value="Genomic_DNA"/>
</dbReference>
<dbReference type="CDD" id="cd04730">
    <property type="entry name" value="NPD_like"/>
    <property type="match status" value="1"/>
</dbReference>
<dbReference type="PANTHER" id="PTHR32332">
    <property type="entry name" value="2-NITROPROPANE DIOXYGENASE"/>
    <property type="match status" value="1"/>
</dbReference>
<dbReference type="InterPro" id="IPR004136">
    <property type="entry name" value="NMO"/>
</dbReference>
<dbReference type="Gene3D" id="3.20.20.70">
    <property type="entry name" value="Aldolase class I"/>
    <property type="match status" value="2"/>
</dbReference>